<dbReference type="AlphaFoldDB" id="A0A315XLF8"/>
<gene>
    <name evidence="2" type="ORF">MBBTH_13080</name>
</gene>
<reference evidence="2 3" key="1">
    <citation type="submission" date="2017-03" db="EMBL/GenBank/DDBJ databases">
        <title>Genome sequence of Methanobrevibacter thaueri.</title>
        <authorList>
            <person name="Poehlein A."/>
            <person name="Seedorf H."/>
            <person name="Daniel R."/>
        </authorList>
    </citation>
    <scope>NUCLEOTIDE SEQUENCE [LARGE SCALE GENOMIC DNA]</scope>
    <source>
        <strain evidence="2 3">DSM 11995</strain>
    </source>
</reference>
<dbReference type="OrthoDB" id="77645at2157"/>
<organism evidence="2 3">
    <name type="scientific">Methanobrevibacter thaueri</name>
    <dbReference type="NCBI Taxonomy" id="190975"/>
    <lineage>
        <taxon>Archaea</taxon>
        <taxon>Methanobacteriati</taxon>
        <taxon>Methanobacteriota</taxon>
        <taxon>Methanomada group</taxon>
        <taxon>Methanobacteria</taxon>
        <taxon>Methanobacteriales</taxon>
        <taxon>Methanobacteriaceae</taxon>
        <taxon>Methanobrevibacter</taxon>
    </lineage>
</organism>
<comment type="caution">
    <text evidence="2">The sequence shown here is derived from an EMBL/GenBank/DDBJ whole genome shotgun (WGS) entry which is preliminary data.</text>
</comment>
<accession>A0A315XLF8</accession>
<protein>
    <submittedName>
        <fullName evidence="2">Uncharacterized protein</fullName>
    </submittedName>
</protein>
<sequence>MNGKINWSEKVKDLDKTIRQEIGIDDDNEAKHILIKVQTKSAEPIEPAFIVGEDELFLDLFVLSPQGPGITSTAVLKDNIQSVGVIGGVSAEKVDPSEIPDEPALLDDVAGLYQ</sequence>
<dbReference type="Proteomes" id="UP000251717">
    <property type="component" value="Unassembled WGS sequence"/>
</dbReference>
<evidence type="ECO:0000256" key="1">
    <source>
        <dbReference type="SAM" id="MobiDB-lite"/>
    </source>
</evidence>
<dbReference type="RefSeq" id="WP_116592251.1">
    <property type="nucleotide sequence ID" value="NZ_JBGUNC010000050.1"/>
</dbReference>
<dbReference type="EMBL" id="MZGS01000023">
    <property type="protein sequence ID" value="PWB86894.1"/>
    <property type="molecule type" value="Genomic_DNA"/>
</dbReference>
<evidence type="ECO:0000313" key="3">
    <source>
        <dbReference type="Proteomes" id="UP000251717"/>
    </source>
</evidence>
<keyword evidence="3" id="KW-1185">Reference proteome</keyword>
<name>A0A315XLF8_9EURY</name>
<evidence type="ECO:0000313" key="2">
    <source>
        <dbReference type="EMBL" id="PWB86894.1"/>
    </source>
</evidence>
<proteinExistence type="predicted"/>
<feature type="region of interest" description="Disordered" evidence="1">
    <location>
        <begin position="94"/>
        <end position="114"/>
    </location>
</feature>